<name>A0A0E9UH09_ANGAN</name>
<sequence length="20" mass="2144">MALAVGPLHRVPTVSLVQRV</sequence>
<organism evidence="1">
    <name type="scientific">Anguilla anguilla</name>
    <name type="common">European freshwater eel</name>
    <name type="synonym">Muraena anguilla</name>
    <dbReference type="NCBI Taxonomy" id="7936"/>
    <lineage>
        <taxon>Eukaryota</taxon>
        <taxon>Metazoa</taxon>
        <taxon>Chordata</taxon>
        <taxon>Craniata</taxon>
        <taxon>Vertebrata</taxon>
        <taxon>Euteleostomi</taxon>
        <taxon>Actinopterygii</taxon>
        <taxon>Neopterygii</taxon>
        <taxon>Teleostei</taxon>
        <taxon>Anguilliformes</taxon>
        <taxon>Anguillidae</taxon>
        <taxon>Anguilla</taxon>
    </lineage>
</organism>
<proteinExistence type="predicted"/>
<dbReference type="AlphaFoldDB" id="A0A0E9UH09"/>
<accession>A0A0E9UH09</accession>
<evidence type="ECO:0000313" key="1">
    <source>
        <dbReference type="EMBL" id="JAH65021.1"/>
    </source>
</evidence>
<protein>
    <submittedName>
        <fullName evidence="1">Uncharacterized protein</fullName>
    </submittedName>
</protein>
<dbReference type="EMBL" id="GBXM01043556">
    <property type="protein sequence ID" value="JAH65021.1"/>
    <property type="molecule type" value="Transcribed_RNA"/>
</dbReference>
<reference evidence="1" key="1">
    <citation type="submission" date="2014-11" db="EMBL/GenBank/DDBJ databases">
        <authorList>
            <person name="Amaro Gonzalez C."/>
        </authorList>
    </citation>
    <scope>NUCLEOTIDE SEQUENCE</scope>
</reference>
<reference evidence="1" key="2">
    <citation type="journal article" date="2015" name="Fish Shellfish Immunol.">
        <title>Early steps in the European eel (Anguilla anguilla)-Vibrio vulnificus interaction in the gills: Role of the RtxA13 toxin.</title>
        <authorList>
            <person name="Callol A."/>
            <person name="Pajuelo D."/>
            <person name="Ebbesson L."/>
            <person name="Teles M."/>
            <person name="MacKenzie S."/>
            <person name="Amaro C."/>
        </authorList>
    </citation>
    <scope>NUCLEOTIDE SEQUENCE</scope>
</reference>